<evidence type="ECO:0000313" key="13">
    <source>
        <dbReference type="Proteomes" id="UP000019184"/>
    </source>
</evidence>
<name>A0A7U7G961_9GAMM</name>
<dbReference type="Gene3D" id="1.25.40.10">
    <property type="entry name" value="Tetratricopeptide repeat domain"/>
    <property type="match status" value="7"/>
</dbReference>
<dbReference type="PROSITE" id="PS50005">
    <property type="entry name" value="TPR"/>
    <property type="match status" value="10"/>
</dbReference>
<dbReference type="Pfam" id="PF13844">
    <property type="entry name" value="Glyco_transf_41"/>
    <property type="match status" value="2"/>
</dbReference>
<feature type="repeat" description="TPR" evidence="10">
    <location>
        <begin position="319"/>
        <end position="352"/>
    </location>
</feature>
<dbReference type="EMBL" id="CBTK010000061">
    <property type="protein sequence ID" value="CDH44155.1"/>
    <property type="molecule type" value="Genomic_DNA"/>
</dbReference>
<dbReference type="PANTHER" id="PTHR44835">
    <property type="entry name" value="UDP-N-ACETYLGLUCOSAMINE--PEPTIDE N-ACETYLGLUCOSAMINYLTRANSFERASE SPINDLY-RELATED"/>
    <property type="match status" value="1"/>
</dbReference>
<keyword evidence="6" id="KW-0808">Transferase</keyword>
<evidence type="ECO:0000256" key="10">
    <source>
        <dbReference type="PROSITE-ProRule" id="PRU00339"/>
    </source>
</evidence>
<dbReference type="Pfam" id="PF13414">
    <property type="entry name" value="TPR_11"/>
    <property type="match status" value="6"/>
</dbReference>
<reference evidence="12 13" key="1">
    <citation type="journal article" date="2014" name="ISME J.">
        <title>Candidatus Competibacter-lineage genomes retrieved from metagenomes reveal functional metabolic diversity.</title>
        <authorList>
            <person name="McIlroy S.J."/>
            <person name="Albertsen M."/>
            <person name="Andresen E.K."/>
            <person name="Saunders A.M."/>
            <person name="Kristiansen R."/>
            <person name="Stokholm-Bjerregaard M."/>
            <person name="Nielsen K.L."/>
            <person name="Nielsen P.H."/>
        </authorList>
    </citation>
    <scope>NUCLEOTIDE SEQUENCE [LARGE SCALE GENOMIC DNA]</scope>
    <source>
        <strain evidence="12 13">Run_B_J11</strain>
    </source>
</reference>
<dbReference type="Pfam" id="PF14559">
    <property type="entry name" value="TPR_19"/>
    <property type="match status" value="1"/>
</dbReference>
<dbReference type="GO" id="GO:0097363">
    <property type="term" value="F:protein O-acetylglucosaminyltransferase activity"/>
    <property type="evidence" value="ECO:0007669"/>
    <property type="project" value="UniProtKB-EC"/>
</dbReference>
<evidence type="ECO:0000256" key="4">
    <source>
        <dbReference type="ARBA" id="ARBA00019143"/>
    </source>
</evidence>
<dbReference type="SMART" id="SM00028">
    <property type="entry name" value="TPR"/>
    <property type="match status" value="11"/>
</dbReference>
<dbReference type="AlphaFoldDB" id="A0A7U7G961"/>
<comment type="pathway">
    <text evidence="1">Protein modification; protein glycosylation.</text>
</comment>
<protein>
    <recommendedName>
        <fullName evidence="4">Probable UDP-N-acetylglucosamine--peptide N-acetylglucosaminyltransferase SPINDLY</fullName>
        <ecNumber evidence="3">2.4.1.255</ecNumber>
    </recommendedName>
</protein>
<evidence type="ECO:0000259" key="11">
    <source>
        <dbReference type="Pfam" id="PF13844"/>
    </source>
</evidence>
<dbReference type="Proteomes" id="UP000019184">
    <property type="component" value="Unassembled WGS sequence"/>
</dbReference>
<keyword evidence="7" id="KW-0677">Repeat</keyword>
<feature type="repeat" description="TPR" evidence="10">
    <location>
        <begin position="285"/>
        <end position="318"/>
    </location>
</feature>
<dbReference type="Gene3D" id="3.40.50.11380">
    <property type="match status" value="1"/>
</dbReference>
<feature type="repeat" description="TPR" evidence="10">
    <location>
        <begin position="217"/>
        <end position="250"/>
    </location>
</feature>
<evidence type="ECO:0000256" key="9">
    <source>
        <dbReference type="ARBA" id="ARBA00022941"/>
    </source>
</evidence>
<evidence type="ECO:0000256" key="7">
    <source>
        <dbReference type="ARBA" id="ARBA00022737"/>
    </source>
</evidence>
<keyword evidence="8 10" id="KW-0802">TPR repeat</keyword>
<dbReference type="InterPro" id="IPR029489">
    <property type="entry name" value="OGT/SEC/SPY_C"/>
</dbReference>
<dbReference type="SUPFAM" id="SSF48452">
    <property type="entry name" value="TPR-like"/>
    <property type="match status" value="2"/>
</dbReference>
<dbReference type="SMART" id="SM00671">
    <property type="entry name" value="SEL1"/>
    <property type="match status" value="6"/>
</dbReference>
<feature type="domain" description="O-GlcNAc transferase C-terminal" evidence="11">
    <location>
        <begin position="472"/>
        <end position="625"/>
    </location>
</feature>
<evidence type="ECO:0000256" key="5">
    <source>
        <dbReference type="ARBA" id="ARBA00022676"/>
    </source>
</evidence>
<dbReference type="GO" id="GO:0009740">
    <property type="term" value="P:gibberellic acid mediated signaling pathway"/>
    <property type="evidence" value="ECO:0007669"/>
    <property type="project" value="UniProtKB-KW"/>
</dbReference>
<feature type="repeat" description="TPR" evidence="10">
    <location>
        <begin position="149"/>
        <end position="182"/>
    </location>
</feature>
<feature type="repeat" description="TPR" evidence="10">
    <location>
        <begin position="353"/>
        <end position="386"/>
    </location>
</feature>
<proteinExistence type="inferred from homology"/>
<dbReference type="PANTHER" id="PTHR44835:SF1">
    <property type="entry name" value="PROTEIN O-GLCNAC TRANSFERASE"/>
    <property type="match status" value="1"/>
</dbReference>
<evidence type="ECO:0000256" key="1">
    <source>
        <dbReference type="ARBA" id="ARBA00004922"/>
    </source>
</evidence>
<dbReference type="InterPro" id="IPR006597">
    <property type="entry name" value="Sel1-like"/>
</dbReference>
<gene>
    <name evidence="12" type="ORF">BN874_1530003</name>
</gene>
<feature type="repeat" description="TPR" evidence="10">
    <location>
        <begin position="81"/>
        <end position="114"/>
    </location>
</feature>
<dbReference type="RefSeq" id="WP_081756159.1">
    <property type="nucleotide sequence ID" value="NZ_CBTK010000061.1"/>
</dbReference>
<sequence>MKATPNSPSASNSGGLLQEALRHHQAGRLREARKFYERLLVEQPHHADALHLLGVLYHQGGDHHRAQDLINQAIAHFPKQAVYHNNLGRVFEGLDDLDGAIRCYRQAVKLKPDFAEAHYNLANVLKNRECFEEACQHYRQAVQYKPNYPDAYYNLGNTLRFISKYEEAIVCYQQTLRLKPDHAKAYNNLGVTWLLSGQLDQAISAYQQAIILDPNYFEAHYNLGKAFEDQQRWDEAIACYERTLAVKPDHLSAHLQLGLILKEQKRLDEALACYQRAVLTNSDAPEIHNNLGNTLKDKDFPEQAVACYLKALTIRPDSAEVHNNLGAVFLELDNLDKAMEHLQQAIVLDEHCFDAHSNLGHVFFKRQRVAEAIVYYRKTLALKPEMANIHAHISACLTSLGVFDDFINYSQKILESDERSLVSDGNSEAWNNFLFTLNYHPDLSMTEIYDQYLKWERRYAKELQLNVAIHTNHHDPSKRLRIGYVSPDFRAHSTRSFIAPVLANHDHEKFEIFAYAELKQEDSWTTHYQSWVDEWRPTRRLSDVELAERVRADGIDILVDLAGHTTDNRLLVFARKPAPVQISWLGYGYTTGLQAMDYFLGDDRLTPPGCESWFSERIWRLPHAWSYRPAKDAPEVNPLPAEIQGYVTLGSLSRAIRFNERVIAAWSDLLKAIPTARLMLNSPFLGELETAEMVANRFIHHGITRDRLVVTHTPVWEGYHQLDIALDPFPHNAGTTTFEALWMGVPVVSLRDRPSMGRFGDAILDAMGLSEWVADSVEDYLAIVARLASDLDALSVWRATLRGRMLASPLCDESGFTRDLENAYRQMWQIYCQQ</sequence>
<feature type="repeat" description="TPR" evidence="10">
    <location>
        <begin position="251"/>
        <end position="284"/>
    </location>
</feature>
<keyword evidence="5" id="KW-0328">Glycosyltransferase</keyword>
<feature type="domain" description="O-GlcNAc transferase C-terminal" evidence="11">
    <location>
        <begin position="660"/>
        <end position="819"/>
    </location>
</feature>
<dbReference type="OrthoDB" id="255821at2"/>
<keyword evidence="9" id="KW-0939">Gibberellin signaling pathway</keyword>
<dbReference type="InterPro" id="IPR051939">
    <property type="entry name" value="Glycosyltr_41/O-GlcNAc_trsf"/>
</dbReference>
<evidence type="ECO:0000256" key="2">
    <source>
        <dbReference type="ARBA" id="ARBA00005386"/>
    </source>
</evidence>
<organism evidence="12 13">
    <name type="scientific">Candidatus Contendobacter odensis Run_B_J11</name>
    <dbReference type="NCBI Taxonomy" id="1400861"/>
    <lineage>
        <taxon>Bacteria</taxon>
        <taxon>Pseudomonadati</taxon>
        <taxon>Pseudomonadota</taxon>
        <taxon>Gammaproteobacteria</taxon>
        <taxon>Candidatus Competibacteraceae</taxon>
        <taxon>Candidatus Contendibacter</taxon>
    </lineage>
</organism>
<comment type="caution">
    <text evidence="12">The sequence shown here is derived from an EMBL/GenBank/DDBJ whole genome shotgun (WGS) entry which is preliminary data.</text>
</comment>
<dbReference type="Gene3D" id="3.40.50.2000">
    <property type="entry name" value="Glycogen Phosphorylase B"/>
    <property type="match status" value="1"/>
</dbReference>
<feature type="repeat" description="TPR" evidence="10">
    <location>
        <begin position="115"/>
        <end position="148"/>
    </location>
</feature>
<evidence type="ECO:0000256" key="3">
    <source>
        <dbReference type="ARBA" id="ARBA00011970"/>
    </source>
</evidence>
<dbReference type="EC" id="2.4.1.255" evidence="3"/>
<keyword evidence="13" id="KW-1185">Reference proteome</keyword>
<dbReference type="InterPro" id="IPR019734">
    <property type="entry name" value="TPR_rpt"/>
</dbReference>
<evidence type="ECO:0000256" key="8">
    <source>
        <dbReference type="ARBA" id="ARBA00022803"/>
    </source>
</evidence>
<feature type="repeat" description="TPR" evidence="10">
    <location>
        <begin position="183"/>
        <end position="216"/>
    </location>
</feature>
<comment type="similarity">
    <text evidence="2">Belongs to the glycosyltransferase 41 family. O-GlcNAc transferase subfamily.</text>
</comment>
<feature type="repeat" description="TPR" evidence="10">
    <location>
        <begin position="47"/>
        <end position="80"/>
    </location>
</feature>
<dbReference type="Pfam" id="PF13432">
    <property type="entry name" value="TPR_16"/>
    <property type="match status" value="1"/>
</dbReference>
<accession>A0A7U7G961</accession>
<dbReference type="PROSITE" id="PS50293">
    <property type="entry name" value="TPR_REGION"/>
    <property type="match status" value="4"/>
</dbReference>
<dbReference type="InterPro" id="IPR011990">
    <property type="entry name" value="TPR-like_helical_dom_sf"/>
</dbReference>
<evidence type="ECO:0000313" key="12">
    <source>
        <dbReference type="EMBL" id="CDH44155.1"/>
    </source>
</evidence>
<evidence type="ECO:0000256" key="6">
    <source>
        <dbReference type="ARBA" id="ARBA00022679"/>
    </source>
</evidence>